<keyword evidence="1" id="KW-1133">Transmembrane helix</keyword>
<accession>A0AAC9J5W9</accession>
<feature type="signal peptide" evidence="2">
    <location>
        <begin position="1"/>
        <end position="22"/>
    </location>
</feature>
<dbReference type="AlphaFoldDB" id="A0AAC9J5W9"/>
<evidence type="ECO:0000313" key="4">
    <source>
        <dbReference type="Proteomes" id="UP000182945"/>
    </source>
</evidence>
<name>A0AAC9J5W9_VIRHA</name>
<proteinExistence type="predicted"/>
<reference evidence="3 4" key="1">
    <citation type="submission" date="2016-11" db="EMBL/GenBank/DDBJ databases">
        <title>Complete genome sequencing of Virgibacillus halodenitrificans PDB-F2.</title>
        <authorList>
            <person name="Sun Z."/>
            <person name="Zhou Y."/>
            <person name="Li H."/>
        </authorList>
    </citation>
    <scope>NUCLEOTIDE SEQUENCE [LARGE SCALE GENOMIC DNA]</scope>
    <source>
        <strain evidence="3 4">PDB-F2</strain>
    </source>
</reference>
<evidence type="ECO:0000256" key="1">
    <source>
        <dbReference type="SAM" id="Phobius"/>
    </source>
</evidence>
<sequence>MNWKKAMIVAPMSATLLFTANGGIVSADTMEKPTVETAAVDLRSNLGQLLSEHAYLAIETMRNGAAGSEDFEASSAALTANTEDLSAAIESVYGKEAGQAFKKMWSEHIGYFVDYVKATGNEDEDAKQKALDELSEYRADFSQFLENATEERLEADALAEGLQQHVNQLIGAFNSYVDGDYQQAYEQERKAINHMHMVAKGLSTAITDQFPDKFNNTMAVTPAGDLRADLNYLLSEHAGIAISAMQNGISEAPEFDASAKVLGQNTEDLSKAIASVYGDEAGEAFKKMWSEHVGYFVDYVNATANEDEEAQKEALTNLENYREDFSMFMEKATEGNVSADMLAKGLQQHVDQLIGSFESYADGNYDEAFTTAREAYGHMYGSSKMLSSGIVMQFPDKFANDMPSDMPKTGFAPAEENNDMLIAWMVGISVFGLAAFAAIRKFRTNEK</sequence>
<dbReference type="Proteomes" id="UP000182945">
    <property type="component" value="Chromosome"/>
</dbReference>
<gene>
    <name evidence="3" type="ORF">BME96_17805</name>
</gene>
<keyword evidence="1" id="KW-0472">Membrane</keyword>
<evidence type="ECO:0000256" key="2">
    <source>
        <dbReference type="SAM" id="SignalP"/>
    </source>
</evidence>
<feature type="transmembrane region" description="Helical" evidence="1">
    <location>
        <begin position="421"/>
        <end position="439"/>
    </location>
</feature>
<dbReference type="GeneID" id="71516266"/>
<feature type="chain" id="PRO_5042201610" evidence="2">
    <location>
        <begin position="23"/>
        <end position="447"/>
    </location>
</feature>
<dbReference type="KEGG" id="vhl:BME96_17805"/>
<keyword evidence="2" id="KW-0732">Signal</keyword>
<organism evidence="3 4">
    <name type="scientific">Virgibacillus halodenitrificans</name>
    <name type="common">Bacillus halodenitrificans</name>
    <dbReference type="NCBI Taxonomy" id="1482"/>
    <lineage>
        <taxon>Bacteria</taxon>
        <taxon>Bacillati</taxon>
        <taxon>Bacillota</taxon>
        <taxon>Bacilli</taxon>
        <taxon>Bacillales</taxon>
        <taxon>Bacillaceae</taxon>
        <taxon>Virgibacillus</taxon>
    </lineage>
</organism>
<dbReference type="RefSeq" id="WP_071649807.1">
    <property type="nucleotide sequence ID" value="NZ_CP017962.1"/>
</dbReference>
<keyword evidence="1" id="KW-0812">Transmembrane</keyword>
<evidence type="ECO:0000313" key="3">
    <source>
        <dbReference type="EMBL" id="APC49940.1"/>
    </source>
</evidence>
<protein>
    <submittedName>
        <fullName evidence="3">Copper amine oxidase</fullName>
    </submittedName>
</protein>
<dbReference type="EMBL" id="CP017962">
    <property type="protein sequence ID" value="APC49940.1"/>
    <property type="molecule type" value="Genomic_DNA"/>
</dbReference>